<gene>
    <name evidence="1" type="ORF">LCIT_03820</name>
</gene>
<accession>A0A5A5TX00</accession>
<comment type="caution">
    <text evidence="1">The sequence shown here is derived from an EMBL/GenBank/DDBJ whole genome shotgun (WGS) entry which is preliminary data.</text>
</comment>
<protein>
    <submittedName>
        <fullName evidence="1">Uncharacterized protein</fullName>
    </submittedName>
</protein>
<dbReference type="EMBL" id="BJJW01000002">
    <property type="protein sequence ID" value="GDZ83140.1"/>
    <property type="molecule type" value="Genomic_DNA"/>
</dbReference>
<dbReference type="Proteomes" id="UP000323274">
    <property type="component" value="Unassembled WGS sequence"/>
</dbReference>
<organism evidence="1 2">
    <name type="scientific">Leuconostoc citreum</name>
    <dbReference type="NCBI Taxonomy" id="33964"/>
    <lineage>
        <taxon>Bacteria</taxon>
        <taxon>Bacillati</taxon>
        <taxon>Bacillota</taxon>
        <taxon>Bacilli</taxon>
        <taxon>Lactobacillales</taxon>
        <taxon>Lactobacillaceae</taxon>
        <taxon>Leuconostoc</taxon>
    </lineage>
</organism>
<name>A0A5A5TX00_LEUCI</name>
<dbReference type="AlphaFoldDB" id="A0A5A5TX00"/>
<reference evidence="1 2" key="1">
    <citation type="submission" date="2019-04" db="EMBL/GenBank/DDBJ databases">
        <title>A pseudo-fructophilic Leuconostoc citreum strain F192-5 isolated from peel of satsuma mandarin: the first report for isolation and characterization of strain-dependent fructophilic-like characteristics.</title>
        <authorList>
            <person name="Maeno S."/>
            <person name="Tanizawa Y."/>
            <person name="Kajikawa A."/>
            <person name="Kanesaki Y."/>
            <person name="Kubota E."/>
            <person name="Arita M."/>
            <person name="Leon D."/>
            <person name="Endo A."/>
        </authorList>
    </citation>
    <scope>NUCLEOTIDE SEQUENCE [LARGE SCALE GENOMIC DNA]</scope>
    <source>
        <strain evidence="1 2">F192-5</strain>
    </source>
</reference>
<evidence type="ECO:0000313" key="1">
    <source>
        <dbReference type="EMBL" id="GDZ83140.1"/>
    </source>
</evidence>
<proteinExistence type="predicted"/>
<evidence type="ECO:0000313" key="2">
    <source>
        <dbReference type="Proteomes" id="UP000323274"/>
    </source>
</evidence>
<sequence>MDEQTKQRLKHIRDATEVNKRHKQDLIQRRVERHERARVQIKSEVMENRHINYRKHMRWLAKR</sequence>